<dbReference type="AlphaFoldDB" id="A0A8J6NSQ3"/>
<dbReference type="SUPFAM" id="SSF116726">
    <property type="entry name" value="TrkA C-terminal domain-like"/>
    <property type="match status" value="2"/>
</dbReference>
<dbReference type="PRINTS" id="PR00335">
    <property type="entry name" value="KUPTAKETRKA"/>
</dbReference>
<dbReference type="Pfam" id="PF02254">
    <property type="entry name" value="TrkA_N"/>
    <property type="match status" value="2"/>
</dbReference>
<dbReference type="InterPro" id="IPR006036">
    <property type="entry name" value="K_uptake_TrkA"/>
</dbReference>
<dbReference type="Gene3D" id="3.40.50.720">
    <property type="entry name" value="NAD(P)-binding Rossmann-like Domain"/>
    <property type="match status" value="2"/>
</dbReference>
<keyword evidence="4" id="KW-0630">Potassium</keyword>
<dbReference type="PROSITE" id="PS51202">
    <property type="entry name" value="RCK_C"/>
    <property type="match status" value="2"/>
</dbReference>
<accession>A0A8J6NSQ3</accession>
<evidence type="ECO:0000256" key="3">
    <source>
        <dbReference type="ARBA" id="ARBA00022538"/>
    </source>
</evidence>
<dbReference type="Pfam" id="PF02080">
    <property type="entry name" value="TrkA_C"/>
    <property type="match status" value="2"/>
</dbReference>
<feature type="domain" description="RCK C-terminal" evidence="8">
    <location>
        <begin position="368"/>
        <end position="449"/>
    </location>
</feature>
<evidence type="ECO:0000259" key="7">
    <source>
        <dbReference type="PROSITE" id="PS51201"/>
    </source>
</evidence>
<evidence type="ECO:0000256" key="5">
    <source>
        <dbReference type="ARBA" id="ARBA00023027"/>
    </source>
</evidence>
<dbReference type="Gene3D" id="3.30.70.1450">
    <property type="entry name" value="Regulator of K+ conductance, C-terminal domain"/>
    <property type="match status" value="2"/>
</dbReference>
<dbReference type="NCBIfam" id="NF007031">
    <property type="entry name" value="PRK09496.1-2"/>
    <property type="match status" value="1"/>
</dbReference>
<keyword evidence="3" id="KW-0633">Potassium transport</keyword>
<feature type="domain" description="RCK C-terminal" evidence="8">
    <location>
        <begin position="142"/>
        <end position="227"/>
    </location>
</feature>
<evidence type="ECO:0000313" key="10">
    <source>
        <dbReference type="Proteomes" id="UP000605201"/>
    </source>
</evidence>
<comment type="caution">
    <text evidence="9">The sequence shown here is derived from an EMBL/GenBank/DDBJ whole genome shotgun (WGS) entry which is preliminary data.</text>
</comment>
<gene>
    <name evidence="9" type="primary">trkA</name>
    <name evidence="9" type="ORF">H8D96_10225</name>
</gene>
<keyword evidence="5" id="KW-0520">NAD</keyword>
<dbReference type="InterPro" id="IPR050721">
    <property type="entry name" value="Trk_Ktr_HKT_K-transport"/>
</dbReference>
<dbReference type="NCBIfam" id="NF007041">
    <property type="entry name" value="PRK09496.3-4"/>
    <property type="match status" value="1"/>
</dbReference>
<dbReference type="GO" id="GO:0015079">
    <property type="term" value="F:potassium ion transmembrane transporter activity"/>
    <property type="evidence" value="ECO:0007669"/>
    <property type="project" value="InterPro"/>
</dbReference>
<dbReference type="NCBIfam" id="NF007032">
    <property type="entry name" value="PRK09496.1-4"/>
    <property type="match status" value="1"/>
</dbReference>
<dbReference type="InterPro" id="IPR003148">
    <property type="entry name" value="RCK_N"/>
</dbReference>
<evidence type="ECO:0000313" key="9">
    <source>
        <dbReference type="EMBL" id="MBC8432284.1"/>
    </source>
</evidence>
<dbReference type="EMBL" id="JACNIG010000215">
    <property type="protein sequence ID" value="MBC8432284.1"/>
    <property type="molecule type" value="Genomic_DNA"/>
</dbReference>
<organism evidence="9 10">
    <name type="scientific">Candidatus Desulfatibia vada</name>
    <dbReference type="NCBI Taxonomy" id="2841696"/>
    <lineage>
        <taxon>Bacteria</taxon>
        <taxon>Pseudomonadati</taxon>
        <taxon>Thermodesulfobacteriota</taxon>
        <taxon>Desulfobacteria</taxon>
        <taxon>Desulfobacterales</taxon>
        <taxon>Desulfobacterales incertae sedis</taxon>
        <taxon>Candidatus Desulfatibia</taxon>
    </lineage>
</organism>
<reference evidence="9 10" key="1">
    <citation type="submission" date="2020-08" db="EMBL/GenBank/DDBJ databases">
        <title>Bridging the membrane lipid divide: bacteria of the FCB group superphylum have the potential to synthesize archaeal ether lipids.</title>
        <authorList>
            <person name="Villanueva L."/>
            <person name="Von Meijenfeldt F.A.B."/>
            <person name="Westbye A.B."/>
            <person name="Yadav S."/>
            <person name="Hopmans E.C."/>
            <person name="Dutilh B.E."/>
            <person name="Sinninghe Damste J.S."/>
        </authorList>
    </citation>
    <scope>NUCLEOTIDE SEQUENCE [LARGE SCALE GENOMIC DNA]</scope>
    <source>
        <strain evidence="9">NIOZ-UU17</strain>
    </source>
</reference>
<dbReference type="Proteomes" id="UP000605201">
    <property type="component" value="Unassembled WGS sequence"/>
</dbReference>
<dbReference type="InterPro" id="IPR006037">
    <property type="entry name" value="RCK_C"/>
</dbReference>
<evidence type="ECO:0000259" key="8">
    <source>
        <dbReference type="PROSITE" id="PS51202"/>
    </source>
</evidence>
<protein>
    <recommendedName>
        <fullName evidence="1">Trk system potassium uptake protein TrkA</fullName>
    </recommendedName>
</protein>
<dbReference type="PANTHER" id="PTHR43833">
    <property type="entry name" value="POTASSIUM CHANNEL PROTEIN 2-RELATED-RELATED"/>
    <property type="match status" value="1"/>
</dbReference>
<dbReference type="GO" id="GO:0005886">
    <property type="term" value="C:plasma membrane"/>
    <property type="evidence" value="ECO:0007669"/>
    <property type="project" value="InterPro"/>
</dbReference>
<sequence>MKVIIVGAGEVGFNIASHLAFEDKNVVVIDNDPDAIRRVSDNLDVQVISGSGSNPLILAEAGLKQAEIIAAVTDSDETNLVACLVADIISPATKKLARIRDDGYDKFHDTFREHAPHIDTIINPEIEVVKTIDKLMTIPGAVDVVEFADGLVKFVGIYLDPLTKLDGVRLADISAKTGQQAPLIAAIVRNEELIIPGGKDRLQAGDLVYFISEADKLLKALLVFDKQIKTVERVLIVGGGRIGLRLASLLEEKAVYTKIVEKDARRCTELAEKLNKAIVLQGDGSDQELLREENIQDMDVVVTLTNDEETNIIASLLTKRMGAKNTITRIDKLSYFPLMSMIGLEQVVSTRHSAINTILQHIRRGKVLSAISIKDEQAEVMEAVALETSDIVGKPLKRISLPKGVLVTSIIRKNEVIVPTGESVIEPEDRIVIFASRKAIPKIEKILAVKLEYF</sequence>
<name>A0A8J6NSQ3_9BACT</name>
<dbReference type="PANTHER" id="PTHR43833:SF5">
    <property type="entry name" value="TRK SYSTEM POTASSIUM UPTAKE PROTEIN TRKA"/>
    <property type="match status" value="1"/>
</dbReference>
<dbReference type="PROSITE" id="PS51201">
    <property type="entry name" value="RCK_N"/>
    <property type="match status" value="2"/>
</dbReference>
<evidence type="ECO:0000256" key="2">
    <source>
        <dbReference type="ARBA" id="ARBA00022448"/>
    </source>
</evidence>
<evidence type="ECO:0000256" key="1">
    <source>
        <dbReference type="ARBA" id="ARBA00017378"/>
    </source>
</evidence>
<proteinExistence type="predicted"/>
<dbReference type="InterPro" id="IPR036721">
    <property type="entry name" value="RCK_C_sf"/>
</dbReference>
<evidence type="ECO:0000256" key="4">
    <source>
        <dbReference type="ARBA" id="ARBA00022958"/>
    </source>
</evidence>
<dbReference type="NCBIfam" id="NF007039">
    <property type="entry name" value="PRK09496.3-2"/>
    <property type="match status" value="1"/>
</dbReference>
<dbReference type="InterPro" id="IPR036291">
    <property type="entry name" value="NAD(P)-bd_dom_sf"/>
</dbReference>
<keyword evidence="2" id="KW-0813">Transport</keyword>
<evidence type="ECO:0000256" key="6">
    <source>
        <dbReference type="ARBA" id="ARBA00023065"/>
    </source>
</evidence>
<feature type="domain" description="RCK N-terminal" evidence="7">
    <location>
        <begin position="1"/>
        <end position="122"/>
    </location>
</feature>
<dbReference type="SUPFAM" id="SSF51735">
    <property type="entry name" value="NAD(P)-binding Rossmann-fold domains"/>
    <property type="match status" value="2"/>
</dbReference>
<keyword evidence="6" id="KW-0406">Ion transport</keyword>
<feature type="domain" description="RCK N-terminal" evidence="7">
    <location>
        <begin position="231"/>
        <end position="349"/>
    </location>
</feature>